<dbReference type="Pfam" id="PF18052">
    <property type="entry name" value="Rx_N"/>
    <property type="match status" value="1"/>
</dbReference>
<evidence type="ECO:0000259" key="9">
    <source>
        <dbReference type="Pfam" id="PF23559"/>
    </source>
</evidence>
<dbReference type="GO" id="GO:0043531">
    <property type="term" value="F:ADP binding"/>
    <property type="evidence" value="ECO:0007669"/>
    <property type="project" value="InterPro"/>
</dbReference>
<dbReference type="InterPro" id="IPR036388">
    <property type="entry name" value="WH-like_DNA-bd_sf"/>
</dbReference>
<feature type="domain" description="Disease resistance protein winged helix" evidence="9">
    <location>
        <begin position="417"/>
        <end position="479"/>
    </location>
</feature>
<reference evidence="10 11" key="1">
    <citation type="submission" date="2017-09" db="EMBL/GenBank/DDBJ databases">
        <authorList>
            <consortium name="International Durum Wheat Genome Sequencing Consortium (IDWGSC)"/>
            <person name="Milanesi L."/>
        </authorList>
    </citation>
    <scope>NUCLEOTIDE SEQUENCE [LARGE SCALE GENOMIC DNA]</scope>
    <source>
        <strain evidence="11">cv. Svevo</strain>
    </source>
</reference>
<dbReference type="Pfam" id="PF00931">
    <property type="entry name" value="NB-ARC"/>
    <property type="match status" value="1"/>
</dbReference>
<keyword evidence="6" id="KW-0067">ATP-binding</keyword>
<dbReference type="PANTHER" id="PTHR36766:SF73">
    <property type="entry name" value="NB-ARC DOMAIN-CONTAINING PROTEIN"/>
    <property type="match status" value="1"/>
</dbReference>
<dbReference type="InterPro" id="IPR002182">
    <property type="entry name" value="NB-ARC"/>
</dbReference>
<dbReference type="EMBL" id="LT934117">
    <property type="protein sequence ID" value="VAH98469.1"/>
    <property type="molecule type" value="Genomic_DNA"/>
</dbReference>
<evidence type="ECO:0000259" key="7">
    <source>
        <dbReference type="Pfam" id="PF00931"/>
    </source>
</evidence>
<evidence type="ECO:0000313" key="10">
    <source>
        <dbReference type="EMBL" id="VAH98469.1"/>
    </source>
</evidence>
<evidence type="ECO:0000256" key="6">
    <source>
        <dbReference type="ARBA" id="ARBA00022840"/>
    </source>
</evidence>
<protein>
    <submittedName>
        <fullName evidence="10">Uncharacterized protein</fullName>
    </submittedName>
</protein>
<evidence type="ECO:0000313" key="11">
    <source>
        <dbReference type="Proteomes" id="UP000324705"/>
    </source>
</evidence>
<comment type="similarity">
    <text evidence="1">Belongs to the disease resistance NB-LRR family.</text>
</comment>
<keyword evidence="5" id="KW-0611">Plant defense</keyword>
<keyword evidence="11" id="KW-1185">Reference proteome</keyword>
<evidence type="ECO:0000256" key="1">
    <source>
        <dbReference type="ARBA" id="ARBA00008894"/>
    </source>
</evidence>
<dbReference type="Gene3D" id="1.10.10.10">
    <property type="entry name" value="Winged helix-like DNA-binding domain superfamily/Winged helix DNA-binding domain"/>
    <property type="match status" value="1"/>
</dbReference>
<dbReference type="AlphaFoldDB" id="A0A9R0SNI4"/>
<dbReference type="InterPro" id="IPR027417">
    <property type="entry name" value="P-loop_NTPase"/>
</dbReference>
<gene>
    <name evidence="10" type="ORF">TRITD_4Av1G238190</name>
</gene>
<dbReference type="SUPFAM" id="SSF52540">
    <property type="entry name" value="P-loop containing nucleoside triphosphate hydrolases"/>
    <property type="match status" value="1"/>
</dbReference>
<evidence type="ECO:0000256" key="3">
    <source>
        <dbReference type="ARBA" id="ARBA00022737"/>
    </source>
</evidence>
<dbReference type="GO" id="GO:0006952">
    <property type="term" value="P:defense response"/>
    <property type="evidence" value="ECO:0007669"/>
    <property type="project" value="UniProtKB-KW"/>
</dbReference>
<dbReference type="Gene3D" id="1.20.5.4130">
    <property type="match status" value="1"/>
</dbReference>
<organism evidence="10 11">
    <name type="scientific">Triticum turgidum subsp. durum</name>
    <name type="common">Durum wheat</name>
    <name type="synonym">Triticum durum</name>
    <dbReference type="NCBI Taxonomy" id="4567"/>
    <lineage>
        <taxon>Eukaryota</taxon>
        <taxon>Viridiplantae</taxon>
        <taxon>Streptophyta</taxon>
        <taxon>Embryophyta</taxon>
        <taxon>Tracheophyta</taxon>
        <taxon>Spermatophyta</taxon>
        <taxon>Magnoliopsida</taxon>
        <taxon>Liliopsida</taxon>
        <taxon>Poales</taxon>
        <taxon>Poaceae</taxon>
        <taxon>BOP clade</taxon>
        <taxon>Pooideae</taxon>
        <taxon>Triticodae</taxon>
        <taxon>Triticeae</taxon>
        <taxon>Triticinae</taxon>
        <taxon>Triticum</taxon>
    </lineage>
</organism>
<accession>A0A9R0SNI4</accession>
<dbReference type="InterPro" id="IPR058922">
    <property type="entry name" value="WHD_DRP"/>
</dbReference>
<dbReference type="GO" id="GO:0005524">
    <property type="term" value="F:ATP binding"/>
    <property type="evidence" value="ECO:0007669"/>
    <property type="project" value="UniProtKB-KW"/>
</dbReference>
<dbReference type="Pfam" id="PF23559">
    <property type="entry name" value="WHD_DRP"/>
    <property type="match status" value="1"/>
</dbReference>
<dbReference type="InterPro" id="IPR041118">
    <property type="entry name" value="Rx_N"/>
</dbReference>
<name>A0A9R0SNI4_TRITD</name>
<sequence>MAAAVVGGMVASGIIKVVIKEIGSAAMGKFKRHKSLTKHLGRMKMTLESLEAALSDAERRSITDRAALLWVNRLKDAMYEISDMLNEYESDETNMVRTIGKRISMPKKIKKMQECLQKITDDRKNYSLPPETCTNEMKLPDIRENAGNVIEAEIFGRTKEKSDFLAHLFECCTDATTYGPIWGFGGIGKSTFAKLLHNDSCFKGYSRVWVYVSQMFDLKKIGNTIISQLSGKQDKQLDDLHSISIRLQKLLVERRNILIVLDDLWENHPSQLADLKAMLKQGEGCKVIVVVTTRDEGIANEIGTAQPYNLPQLSDDMCWEIIRQKSKFDTRNDQERLEPIGREIAKKCKGVALGAQALGHMLKSKAFREWNWVSNNDIWSLSTSVDTLPRNEVLGSLLLSYNIMPPHLKLCFAYCGIFPKGRKMIKADLIHLWIALEFVEPSDTFSSWQLGESYVVQLLKMSFLQHSKADTQTAFRMVATLCSLCMTLCMTSQGL</sequence>
<feature type="domain" description="Disease resistance N-terminal" evidence="8">
    <location>
        <begin position="15"/>
        <end position="90"/>
    </location>
</feature>
<feature type="domain" description="NB-ARC" evidence="7">
    <location>
        <begin position="180"/>
        <end position="325"/>
    </location>
</feature>
<proteinExistence type="inferred from homology"/>
<dbReference type="PRINTS" id="PR00364">
    <property type="entry name" value="DISEASERSIST"/>
</dbReference>
<keyword evidence="2" id="KW-0433">Leucine-rich repeat</keyword>
<evidence type="ECO:0000256" key="4">
    <source>
        <dbReference type="ARBA" id="ARBA00022741"/>
    </source>
</evidence>
<dbReference type="Proteomes" id="UP000324705">
    <property type="component" value="Chromosome 4A"/>
</dbReference>
<evidence type="ECO:0000256" key="2">
    <source>
        <dbReference type="ARBA" id="ARBA00022614"/>
    </source>
</evidence>
<dbReference type="InterPro" id="IPR042197">
    <property type="entry name" value="Apaf_helical"/>
</dbReference>
<dbReference type="Gene3D" id="1.10.8.430">
    <property type="entry name" value="Helical domain of apoptotic protease-activating factors"/>
    <property type="match status" value="1"/>
</dbReference>
<keyword evidence="3" id="KW-0677">Repeat</keyword>
<dbReference type="Gene3D" id="3.40.50.300">
    <property type="entry name" value="P-loop containing nucleotide triphosphate hydrolases"/>
    <property type="match status" value="1"/>
</dbReference>
<dbReference type="PANTHER" id="PTHR36766">
    <property type="entry name" value="PLANT BROAD-SPECTRUM MILDEW RESISTANCE PROTEIN RPW8"/>
    <property type="match status" value="1"/>
</dbReference>
<evidence type="ECO:0000256" key="5">
    <source>
        <dbReference type="ARBA" id="ARBA00022821"/>
    </source>
</evidence>
<evidence type="ECO:0000259" key="8">
    <source>
        <dbReference type="Pfam" id="PF18052"/>
    </source>
</evidence>
<dbReference type="Gramene" id="TRITD4Av1G238190.1">
    <property type="protein sequence ID" value="TRITD4Av1G238190.1"/>
    <property type="gene ID" value="TRITD4Av1G238190"/>
</dbReference>
<keyword evidence="4" id="KW-0547">Nucleotide-binding</keyword>